<proteinExistence type="predicted"/>
<reference evidence="2" key="1">
    <citation type="submission" date="2021-06" db="EMBL/GenBank/DDBJ databases">
        <title>Comparative genomics, transcriptomics and evolutionary studies reveal genomic signatures of adaptation to plant cell wall in hemibiotrophic fungi.</title>
        <authorList>
            <consortium name="DOE Joint Genome Institute"/>
            <person name="Baroncelli R."/>
            <person name="Diaz J.F."/>
            <person name="Benocci T."/>
            <person name="Peng M."/>
            <person name="Battaglia E."/>
            <person name="Haridas S."/>
            <person name="Andreopoulos W."/>
            <person name="Labutti K."/>
            <person name="Pangilinan J."/>
            <person name="Floch G.L."/>
            <person name="Makela M.R."/>
            <person name="Henrissat B."/>
            <person name="Grigoriev I.V."/>
            <person name="Crouch J.A."/>
            <person name="De Vries R.P."/>
            <person name="Sukno S.A."/>
            <person name="Thon M.R."/>
        </authorList>
    </citation>
    <scope>NUCLEOTIDE SEQUENCE</scope>
    <source>
        <strain evidence="2">MAFF235873</strain>
    </source>
</reference>
<evidence type="ECO:0000313" key="2">
    <source>
        <dbReference type="EMBL" id="KAK2032660.1"/>
    </source>
</evidence>
<feature type="chain" id="PRO_5041999933" evidence="1">
    <location>
        <begin position="25"/>
        <end position="72"/>
    </location>
</feature>
<protein>
    <submittedName>
        <fullName evidence="2">Uncharacterized protein</fullName>
    </submittedName>
</protein>
<comment type="caution">
    <text evidence="2">The sequence shown here is derived from an EMBL/GenBank/DDBJ whole genome shotgun (WGS) entry which is preliminary data.</text>
</comment>
<evidence type="ECO:0000313" key="3">
    <source>
        <dbReference type="Proteomes" id="UP001232148"/>
    </source>
</evidence>
<gene>
    <name evidence="2" type="ORF">LX32DRAFT_635971</name>
</gene>
<organism evidence="2 3">
    <name type="scientific">Colletotrichum zoysiae</name>
    <dbReference type="NCBI Taxonomy" id="1216348"/>
    <lineage>
        <taxon>Eukaryota</taxon>
        <taxon>Fungi</taxon>
        <taxon>Dikarya</taxon>
        <taxon>Ascomycota</taxon>
        <taxon>Pezizomycotina</taxon>
        <taxon>Sordariomycetes</taxon>
        <taxon>Hypocreomycetidae</taxon>
        <taxon>Glomerellales</taxon>
        <taxon>Glomerellaceae</taxon>
        <taxon>Colletotrichum</taxon>
        <taxon>Colletotrichum graminicola species complex</taxon>
    </lineage>
</organism>
<keyword evidence="1" id="KW-0732">Signal</keyword>
<sequence length="72" mass="7626">MMHPGASPPGPRSLFLLLLPSVSASASVSLSLPLTGIWGAMSQQHVGLWDETSHLLGNYFLRIAGVLTKSQP</sequence>
<dbReference type="EMBL" id="MU842828">
    <property type="protein sequence ID" value="KAK2032660.1"/>
    <property type="molecule type" value="Genomic_DNA"/>
</dbReference>
<name>A0AAD9HNZ6_9PEZI</name>
<feature type="signal peptide" evidence="1">
    <location>
        <begin position="1"/>
        <end position="24"/>
    </location>
</feature>
<evidence type="ECO:0000256" key="1">
    <source>
        <dbReference type="SAM" id="SignalP"/>
    </source>
</evidence>
<dbReference type="AlphaFoldDB" id="A0AAD9HNZ6"/>
<keyword evidence="3" id="KW-1185">Reference proteome</keyword>
<accession>A0AAD9HNZ6</accession>
<dbReference type="Proteomes" id="UP001232148">
    <property type="component" value="Unassembled WGS sequence"/>
</dbReference>